<keyword evidence="2" id="KW-1185">Reference proteome</keyword>
<dbReference type="AlphaFoldDB" id="A0A2C5WYH9"/>
<dbReference type="Proteomes" id="UP000222788">
    <property type="component" value="Unassembled WGS sequence"/>
</dbReference>
<accession>A0A2C5WYH9</accession>
<comment type="caution">
    <text evidence="1">The sequence shown here is derived from an EMBL/GenBank/DDBJ whole genome shotgun (WGS) entry which is preliminary data.</text>
</comment>
<sequence length="74" mass="8412">MPPTLLRRARIIEQDRDKADMEIYTIYMSGDESRPRKLNASRQTAGEKTISALIDSIDGDALRERGETSRQGMK</sequence>
<gene>
    <name evidence="1" type="ORF">CFIMG_002453RA</name>
</gene>
<dbReference type="EMBL" id="APWK03000100">
    <property type="protein sequence ID" value="PHH51245.1"/>
    <property type="molecule type" value="Genomic_DNA"/>
</dbReference>
<evidence type="ECO:0000313" key="2">
    <source>
        <dbReference type="Proteomes" id="UP000222788"/>
    </source>
</evidence>
<reference evidence="1 2" key="2">
    <citation type="journal article" date="2013" name="IMA Fungus">
        <title>IMA Genome-F 1: Ceratocystis fimbriata: Draft nuclear genome sequence for the plant pathogen, Ceratocystis fimbriata.</title>
        <authorList>
            <person name="Wilken P.M."/>
            <person name="Steenkamp E.T."/>
            <person name="Wingfield M.J."/>
            <person name="de Beer Z.W."/>
            <person name="Wingfield B.D."/>
        </authorList>
    </citation>
    <scope>NUCLEOTIDE SEQUENCE [LARGE SCALE GENOMIC DNA]</scope>
    <source>
        <strain evidence="1 2">CBS 114723</strain>
    </source>
</reference>
<proteinExistence type="predicted"/>
<organism evidence="1 2">
    <name type="scientific">Ceratocystis fimbriata CBS 114723</name>
    <dbReference type="NCBI Taxonomy" id="1035309"/>
    <lineage>
        <taxon>Eukaryota</taxon>
        <taxon>Fungi</taxon>
        <taxon>Dikarya</taxon>
        <taxon>Ascomycota</taxon>
        <taxon>Pezizomycotina</taxon>
        <taxon>Sordariomycetes</taxon>
        <taxon>Hypocreomycetidae</taxon>
        <taxon>Microascales</taxon>
        <taxon>Ceratocystidaceae</taxon>
        <taxon>Ceratocystis</taxon>
    </lineage>
</organism>
<protein>
    <submittedName>
        <fullName evidence="1">Uncharacterized protein</fullName>
    </submittedName>
</protein>
<name>A0A2C5WYH9_9PEZI</name>
<reference evidence="1 2" key="1">
    <citation type="journal article" date="2013" name="Fungal Biol.">
        <title>Analysis of microsatellite markers in the genome of the plant pathogen Ceratocystis fimbriata.</title>
        <authorList>
            <person name="Simpson M.C."/>
            <person name="Wilken P.M."/>
            <person name="Coetzee M.P."/>
            <person name="Wingfield M.J."/>
            <person name="Wingfield B.D."/>
        </authorList>
    </citation>
    <scope>NUCLEOTIDE SEQUENCE [LARGE SCALE GENOMIC DNA]</scope>
    <source>
        <strain evidence="1 2">CBS 114723</strain>
    </source>
</reference>
<evidence type="ECO:0000313" key="1">
    <source>
        <dbReference type="EMBL" id="PHH51245.1"/>
    </source>
</evidence>
<dbReference type="OrthoDB" id="5327538at2759"/>